<dbReference type="InterPro" id="IPR032774">
    <property type="entry name" value="WG_beta_rep"/>
</dbReference>
<proteinExistence type="predicted"/>
<evidence type="ECO:0000313" key="2">
    <source>
        <dbReference type="EMBL" id="MCV9386184.1"/>
    </source>
</evidence>
<dbReference type="Pfam" id="PF14903">
    <property type="entry name" value="WG_beta_rep"/>
    <property type="match status" value="1"/>
</dbReference>
<sequence length="207" mass="23464">MSNRKVFLILILLILPILLLGIYNYFVNEFSDAFAKGYFGESESKSEQKSQIPSTNDDILYRICEDAICELGTPSGYINSVGDTIIPIGQFYYCYTDTIKNYGIVLDHSGNCKALNNHGEYLYDVKWYDNGPDYLSDGMFRILKDGKIGYANSKGEIAIEPQFKCASQFNEGLAKVSYDCELINGKGHTKMISESWIYINRRGEKIK</sequence>
<gene>
    <name evidence="2" type="ORF">N7U62_05885</name>
</gene>
<dbReference type="Proteomes" id="UP001300692">
    <property type="component" value="Unassembled WGS sequence"/>
</dbReference>
<accession>A0ABT3CRR7</accession>
<feature type="transmembrane region" description="Helical" evidence="1">
    <location>
        <begin position="7"/>
        <end position="26"/>
    </location>
</feature>
<name>A0ABT3CRR7_9BACT</name>
<comment type="caution">
    <text evidence="2">The sequence shown here is derived from an EMBL/GenBank/DDBJ whole genome shotgun (WGS) entry which is preliminary data.</text>
</comment>
<keyword evidence="1" id="KW-0472">Membrane</keyword>
<reference evidence="2 3" key="1">
    <citation type="submission" date="2022-10" db="EMBL/GenBank/DDBJ databases">
        <title>Comparative genomics and taxonomic characterization of three novel marine species of genus Reichenbachiella exhibiting antioxidant and polysaccharide degradation activities.</title>
        <authorList>
            <person name="Muhammad N."/>
            <person name="Lee Y.-J."/>
            <person name="Ko J."/>
            <person name="Kim S.-G."/>
        </authorList>
    </citation>
    <scope>NUCLEOTIDE SEQUENCE [LARGE SCALE GENOMIC DNA]</scope>
    <source>
        <strain evidence="2 3">ABR2-5</strain>
    </source>
</reference>
<dbReference type="RefSeq" id="WP_264136969.1">
    <property type="nucleotide sequence ID" value="NZ_JAOYOD010000001.1"/>
</dbReference>
<keyword evidence="3" id="KW-1185">Reference proteome</keyword>
<keyword evidence="1" id="KW-0812">Transmembrane</keyword>
<protein>
    <submittedName>
        <fullName evidence="2">WG repeat-containing protein</fullName>
    </submittedName>
</protein>
<evidence type="ECO:0000313" key="3">
    <source>
        <dbReference type="Proteomes" id="UP001300692"/>
    </source>
</evidence>
<dbReference type="EMBL" id="JAOYOD010000001">
    <property type="protein sequence ID" value="MCV9386184.1"/>
    <property type="molecule type" value="Genomic_DNA"/>
</dbReference>
<evidence type="ECO:0000256" key="1">
    <source>
        <dbReference type="SAM" id="Phobius"/>
    </source>
</evidence>
<organism evidence="2 3">
    <name type="scientific">Reichenbachiella ulvae</name>
    <dbReference type="NCBI Taxonomy" id="2980104"/>
    <lineage>
        <taxon>Bacteria</taxon>
        <taxon>Pseudomonadati</taxon>
        <taxon>Bacteroidota</taxon>
        <taxon>Cytophagia</taxon>
        <taxon>Cytophagales</taxon>
        <taxon>Reichenbachiellaceae</taxon>
        <taxon>Reichenbachiella</taxon>
    </lineage>
</organism>
<keyword evidence="1" id="KW-1133">Transmembrane helix</keyword>